<sequence>MDALTSTTVWWACTDCGIDVELAGVDGGVAVPCPDCTGDMTEQWRWDAAA</sequence>
<dbReference type="Proteomes" id="UP000505377">
    <property type="component" value="Chromosome"/>
</dbReference>
<evidence type="ECO:0008006" key="3">
    <source>
        <dbReference type="Google" id="ProtNLM"/>
    </source>
</evidence>
<protein>
    <recommendedName>
        <fullName evidence="3">Small CPxCG-related zinc finger protein</fullName>
    </recommendedName>
</protein>
<keyword evidence="2" id="KW-1185">Reference proteome</keyword>
<evidence type="ECO:0000313" key="1">
    <source>
        <dbReference type="EMBL" id="QJY47096.1"/>
    </source>
</evidence>
<gene>
    <name evidence="1" type="ORF">HOP40_15820</name>
</gene>
<proteinExistence type="predicted"/>
<dbReference type="AlphaFoldDB" id="A0A6M6JI42"/>
<reference evidence="1 2" key="1">
    <citation type="submission" date="2020-05" db="EMBL/GenBank/DDBJ databases">
        <authorList>
            <person name="Mo P."/>
        </authorList>
    </citation>
    <scope>NUCLEOTIDE SEQUENCE [LARGE SCALE GENOMIC DNA]</scope>
    <source>
        <strain evidence="1 2">Gen01</strain>
    </source>
</reference>
<evidence type="ECO:0000313" key="2">
    <source>
        <dbReference type="Proteomes" id="UP000505377"/>
    </source>
</evidence>
<accession>A0A6M6JI42</accession>
<organism evidence="1 2">
    <name type="scientific">Pseudonocardia broussonetiae</name>
    <dbReference type="NCBI Taxonomy" id="2736640"/>
    <lineage>
        <taxon>Bacteria</taxon>
        <taxon>Bacillati</taxon>
        <taxon>Actinomycetota</taxon>
        <taxon>Actinomycetes</taxon>
        <taxon>Pseudonocardiales</taxon>
        <taxon>Pseudonocardiaceae</taxon>
        <taxon>Pseudonocardia</taxon>
    </lineage>
</organism>
<dbReference type="EMBL" id="CP053564">
    <property type="protein sequence ID" value="QJY47096.1"/>
    <property type="molecule type" value="Genomic_DNA"/>
</dbReference>
<dbReference type="RefSeq" id="WP_172159308.1">
    <property type="nucleotide sequence ID" value="NZ_CP053564.1"/>
</dbReference>
<dbReference type="KEGG" id="pbro:HOP40_15820"/>
<name>A0A6M6JI42_9PSEU</name>